<evidence type="ECO:0000256" key="2">
    <source>
        <dbReference type="ARBA" id="ARBA00012759"/>
    </source>
</evidence>
<evidence type="ECO:0000256" key="1">
    <source>
        <dbReference type="ARBA" id="ARBA00000707"/>
    </source>
</evidence>
<reference evidence="5" key="1">
    <citation type="submission" date="2021-06" db="EMBL/GenBank/DDBJ databases">
        <authorList>
            <person name="Hodson N. C."/>
            <person name="Mongue J. A."/>
            <person name="Jaron S. K."/>
        </authorList>
    </citation>
    <scope>NUCLEOTIDE SEQUENCE</scope>
</reference>
<accession>A0A8J2L100</accession>
<feature type="region of interest" description="Disordered" evidence="3">
    <location>
        <begin position="345"/>
        <end position="372"/>
    </location>
</feature>
<gene>
    <name evidence="5" type="ORF">AFUS01_LOCUS24227</name>
</gene>
<dbReference type="GO" id="GO:0004843">
    <property type="term" value="F:cysteine-type deubiquitinase activity"/>
    <property type="evidence" value="ECO:0007669"/>
    <property type="project" value="UniProtKB-EC"/>
</dbReference>
<feature type="domain" description="USP" evidence="4">
    <location>
        <begin position="85"/>
        <end position="1299"/>
    </location>
</feature>
<comment type="caution">
    <text evidence="5">The sequence shown here is derived from an EMBL/GenBank/DDBJ whole genome shotgun (WGS) entry which is preliminary data.</text>
</comment>
<dbReference type="InterPro" id="IPR018200">
    <property type="entry name" value="USP_CS"/>
</dbReference>
<feature type="region of interest" description="Disordered" evidence="3">
    <location>
        <begin position="415"/>
        <end position="447"/>
    </location>
</feature>
<dbReference type="PANTHER" id="PTHR21646:SF35">
    <property type="match status" value="1"/>
</dbReference>
<dbReference type="EC" id="3.4.19.12" evidence="2"/>
<feature type="compositionally biased region" description="Polar residues" evidence="3">
    <location>
        <begin position="708"/>
        <end position="763"/>
    </location>
</feature>
<dbReference type="PROSITE" id="PS50235">
    <property type="entry name" value="USP_3"/>
    <property type="match status" value="1"/>
</dbReference>
<feature type="compositionally biased region" description="Basic and acidic residues" evidence="3">
    <location>
        <begin position="1461"/>
        <end position="1475"/>
    </location>
</feature>
<protein>
    <recommendedName>
        <fullName evidence="2">ubiquitinyl hydrolase 1</fullName>
        <ecNumber evidence="2">3.4.19.12</ecNumber>
    </recommendedName>
</protein>
<dbReference type="InterPro" id="IPR028889">
    <property type="entry name" value="USP"/>
</dbReference>
<feature type="region of interest" description="Disordered" evidence="3">
    <location>
        <begin position="884"/>
        <end position="926"/>
    </location>
</feature>
<dbReference type="InterPro" id="IPR050185">
    <property type="entry name" value="Ub_carboxyl-term_hydrolase"/>
</dbReference>
<comment type="catalytic activity">
    <reaction evidence="1">
        <text>Thiol-dependent hydrolysis of ester, thioester, amide, peptide and isopeptide bonds formed by the C-terminal Gly of ubiquitin (a 76-residue protein attached to proteins as an intracellular targeting signal).</text>
        <dbReference type="EC" id="3.4.19.12"/>
    </reaction>
</comment>
<feature type="region of interest" description="Disordered" evidence="3">
    <location>
        <begin position="1"/>
        <end position="36"/>
    </location>
</feature>
<feature type="compositionally biased region" description="Low complexity" evidence="3">
    <location>
        <begin position="901"/>
        <end position="913"/>
    </location>
</feature>
<name>A0A8J2L100_9HEXA</name>
<dbReference type="OrthoDB" id="2248014at2759"/>
<dbReference type="InterPro" id="IPR001394">
    <property type="entry name" value="Peptidase_C19_UCH"/>
</dbReference>
<feature type="compositionally biased region" description="Polar residues" evidence="3">
    <location>
        <begin position="1"/>
        <end position="17"/>
    </location>
</feature>
<feature type="region of interest" description="Disordered" evidence="3">
    <location>
        <begin position="1443"/>
        <end position="1481"/>
    </location>
</feature>
<dbReference type="Proteomes" id="UP000708208">
    <property type="component" value="Unassembled WGS sequence"/>
</dbReference>
<organism evidence="5 6">
    <name type="scientific">Allacma fusca</name>
    <dbReference type="NCBI Taxonomy" id="39272"/>
    <lineage>
        <taxon>Eukaryota</taxon>
        <taxon>Metazoa</taxon>
        <taxon>Ecdysozoa</taxon>
        <taxon>Arthropoda</taxon>
        <taxon>Hexapoda</taxon>
        <taxon>Collembola</taxon>
        <taxon>Symphypleona</taxon>
        <taxon>Sminthuridae</taxon>
        <taxon>Allacma</taxon>
    </lineage>
</organism>
<sequence length="1481" mass="162940">MVQHLSSVGNLENATNGNHKKAIPLPPPPSSPFTNGNAYGGNQSFVQSTNDLIMGTPLISGPSNYWDNSAVAGSSNSAVRVPGVVGLTNIGNTCFMNSGLQCLLNTPSISEFFLKSKSFNGSLQKLSLLNHFQYVVKQAWYGPNSKINLHEFKSCLAAIHSQFNDSRQHDCQEFLALLLDSLHEQLKKWSDCHKDSQESGSSKNAETTSENSAKERRPNTPAVLMNDDSSGSEREPSNRKEMSVTQNKGIKPKNLPDVIFSQDRKHSGLSLRSNFEAKHKYQSKNTRLRGATISLFQLPNFTPPGYNSSLNCDKDISSSSSDSAAVKENKWMELKNHGTFAKSNLFRNRKKKSEDIESPASPKKLKFDLSPKPGVTDAKRKLEFLPDQLDRHDTVKSARFDTNIFHSEQITSKSSQVVLSQSDSENSLPRTDDKQTKSKKNPPAMPTKLEEAARAKSFWEKHINANNTVIAKTFQGLLKSTVICATCSYNSVTYEPFMYLSLPFPRVLERKFSVWFISMKDRRPVKLEVIVGLMDTVRKVKHEVGKKIPGDVLNEEAAEKLLMAEVCNYCVHRLIDNNTLVRKLNENRNLYIFELNENFDERYNSFISTDGGSYSSFSSTFIMSDSVSSTTRGQMNASTYLDEEWDHGGNLAVAEEADSGKLTSGPIEACCSKESKPALDEIDWDEPTTGEPVHSMQGADLSEPFTINKPSNSKKPSNAGTPSCGSQSDVVSQNDLNNSEEPNSTMETNWSDDICTMQPSVSSEADDSGLGSGTSESADSGFIGGTCEATDSDFVGVGCGNGDLGFSGIACESSACSSAISTSEAIPVPTESAGFKASNRNVGDRASEADCSSETNEVSGSTDTCDMEVGASNLGSISNDIVGSDDSSVPELLPQEKPTGSSSQSCPASVSSSDRSGDLNSWKSGKSETIQSTTMHCIICLEDCLMTEMRQHIGCDCVICSNCVRSSIQHFVEPKDTVTSSNKLKCATCMKIVDGAEFIPYVTNGNDAIKLTMELIPLVFRLEPNPDANNNSSPGPRVFGYPWIIKLPSSLPAREFHDYIASINPFPHVESKVITVTSDGKSCGNCGYASTCTGCELPKVGDITFRYRSSVAISYTDLHLDLLTSIEPTDMAIEEHSFGSPSWVTPSEPNYDIHDCLRAFSEIEHLDEQNPWFCPRCEKNQCAKKVLSVCHFPDYLIVYLKRFVFLDHSSNKLNNKLKFPVSELDLGEYIAEEFSGKDWKYDLYGCICHFGSVSSGHYTAFGKNPASGDWHYFNDDLVSPQCPKDLEHSSAYVLFYARKGVQYDIPLQSKVRPLPALNTLTISRPVNVVTPSTNENEAWDPEDDDEVTSSSAEYTFQPQPVHCSFSAGTVDSMDEMSIGVSNRNPAMSQWPADKAEDDYCWDENEDPIATAEDYKSRSKYLDLDHPDEYDPMLMNGPEFQGPLQTMTASVGNSDMFPSSLERTDTQSEDISHEIESTDILD</sequence>
<dbReference type="GO" id="GO:0016579">
    <property type="term" value="P:protein deubiquitination"/>
    <property type="evidence" value="ECO:0007669"/>
    <property type="project" value="InterPro"/>
</dbReference>
<proteinExistence type="predicted"/>
<dbReference type="Pfam" id="PF00443">
    <property type="entry name" value="UCH"/>
    <property type="match status" value="2"/>
</dbReference>
<feature type="compositionally biased region" description="Polar residues" evidence="3">
    <location>
        <begin position="198"/>
        <end position="211"/>
    </location>
</feature>
<dbReference type="CDD" id="cd02674">
    <property type="entry name" value="Peptidase_C19R"/>
    <property type="match status" value="1"/>
</dbReference>
<dbReference type="PROSITE" id="PS00972">
    <property type="entry name" value="USP_1"/>
    <property type="match status" value="1"/>
</dbReference>
<evidence type="ECO:0000259" key="4">
    <source>
        <dbReference type="PROSITE" id="PS50235"/>
    </source>
</evidence>
<feature type="compositionally biased region" description="Basic and acidic residues" evidence="3">
    <location>
        <begin position="231"/>
        <end position="242"/>
    </location>
</feature>
<feature type="region of interest" description="Disordered" evidence="3">
    <location>
        <begin position="193"/>
        <end position="255"/>
    </location>
</feature>
<feature type="compositionally biased region" description="Polar residues" evidence="3">
    <location>
        <begin position="415"/>
        <end position="429"/>
    </location>
</feature>
<dbReference type="PANTHER" id="PTHR21646">
    <property type="entry name" value="UBIQUITIN CARBOXYL-TERMINAL HYDROLASE"/>
    <property type="match status" value="1"/>
</dbReference>
<evidence type="ECO:0000256" key="3">
    <source>
        <dbReference type="SAM" id="MobiDB-lite"/>
    </source>
</evidence>
<feature type="region of interest" description="Disordered" evidence="3">
    <location>
        <begin position="682"/>
        <end position="779"/>
    </location>
</feature>
<feature type="region of interest" description="Disordered" evidence="3">
    <location>
        <begin position="834"/>
        <end position="865"/>
    </location>
</feature>
<evidence type="ECO:0000313" key="6">
    <source>
        <dbReference type="Proteomes" id="UP000708208"/>
    </source>
</evidence>
<dbReference type="EMBL" id="CAJVCH010299823">
    <property type="protein sequence ID" value="CAG7785613.1"/>
    <property type="molecule type" value="Genomic_DNA"/>
</dbReference>
<feature type="compositionally biased region" description="Polar residues" evidence="3">
    <location>
        <begin position="1443"/>
        <end position="1456"/>
    </location>
</feature>
<evidence type="ECO:0000313" key="5">
    <source>
        <dbReference type="EMBL" id="CAG7785613.1"/>
    </source>
</evidence>
<feature type="compositionally biased region" description="Polar residues" evidence="3">
    <location>
        <begin position="850"/>
        <end position="864"/>
    </location>
</feature>
<keyword evidence="6" id="KW-1185">Reference proteome</keyword>